<dbReference type="EMBL" id="AGRW01000054">
    <property type="protein sequence ID" value="EIC00794.1"/>
    <property type="molecule type" value="Genomic_DNA"/>
</dbReference>
<reference evidence="1 2" key="1">
    <citation type="submission" date="2011-09" db="EMBL/GenBank/DDBJ databases">
        <title>The draft genome of Treponema saccharophilum DSM 2985.</title>
        <authorList>
            <consortium name="US DOE Joint Genome Institute (JGI-PGF)"/>
            <person name="Lucas S."/>
            <person name="Copeland A."/>
            <person name="Lapidus A."/>
            <person name="Glavina del Rio T."/>
            <person name="Dalin E."/>
            <person name="Tice H."/>
            <person name="Bruce D."/>
            <person name="Goodwin L."/>
            <person name="Pitluck S."/>
            <person name="Peters L."/>
            <person name="Kyrpides N."/>
            <person name="Mavromatis K."/>
            <person name="Ivanova N."/>
            <person name="Markowitz V."/>
            <person name="Cheng J.-F."/>
            <person name="Hugenholtz P."/>
            <person name="Woyke T."/>
            <person name="Wu D."/>
            <person name="Gronow S."/>
            <person name="Wellnitz S."/>
            <person name="Brambilla E."/>
            <person name="Klenk H.-P."/>
            <person name="Eisen J.A."/>
        </authorList>
    </citation>
    <scope>NUCLEOTIDE SEQUENCE [LARGE SCALE GENOMIC DNA]</scope>
    <source>
        <strain evidence="1 2">DSM 2985</strain>
    </source>
</reference>
<evidence type="ECO:0000313" key="2">
    <source>
        <dbReference type="Proteomes" id="UP000003571"/>
    </source>
</evidence>
<gene>
    <name evidence="1" type="ORF">TresaDRAFT_0267</name>
</gene>
<dbReference type="STRING" id="907348.TresaDRAFT_0267"/>
<organism evidence="1 2">
    <name type="scientific">Treponema saccharophilum DSM 2985</name>
    <dbReference type="NCBI Taxonomy" id="907348"/>
    <lineage>
        <taxon>Bacteria</taxon>
        <taxon>Pseudomonadati</taxon>
        <taxon>Spirochaetota</taxon>
        <taxon>Spirochaetia</taxon>
        <taxon>Spirochaetales</taxon>
        <taxon>Treponemataceae</taxon>
        <taxon>Treponema</taxon>
    </lineage>
</organism>
<evidence type="ECO:0000313" key="1">
    <source>
        <dbReference type="EMBL" id="EIC00794.1"/>
    </source>
</evidence>
<proteinExistence type="predicted"/>
<dbReference type="RefSeq" id="WP_002706503.1">
    <property type="nucleotide sequence ID" value="NZ_AGRW01000054.1"/>
</dbReference>
<keyword evidence="2" id="KW-1185">Reference proteome</keyword>
<accession>H7EPG1</accession>
<name>H7EPG1_9SPIR</name>
<dbReference type="AlphaFoldDB" id="H7EPG1"/>
<dbReference type="Proteomes" id="UP000003571">
    <property type="component" value="Unassembled WGS sequence"/>
</dbReference>
<protein>
    <submittedName>
        <fullName evidence="1">Uncharacterized protein</fullName>
    </submittedName>
</protein>
<comment type="caution">
    <text evidence="1">The sequence shown here is derived from an EMBL/GenBank/DDBJ whole genome shotgun (WGS) entry which is preliminary data.</text>
</comment>
<dbReference type="PATRIC" id="fig|907348.3.peg.2859"/>
<sequence length="53" mass="5650">MENSANVMNAFMAALIFEKSKVPFKDLFLDKNVYAGKDTSSSGMDGGEMAVAA</sequence>